<evidence type="ECO:0000313" key="2">
    <source>
        <dbReference type="EMBL" id="GAH35787.1"/>
    </source>
</evidence>
<dbReference type="EMBL" id="BARU01008027">
    <property type="protein sequence ID" value="GAH35787.1"/>
    <property type="molecule type" value="Genomic_DNA"/>
</dbReference>
<feature type="non-terminal residue" evidence="2">
    <location>
        <position position="1"/>
    </location>
</feature>
<dbReference type="AlphaFoldDB" id="X1ET69"/>
<gene>
    <name evidence="2" type="ORF">S03H2_15775</name>
</gene>
<comment type="caution">
    <text evidence="2">The sequence shown here is derived from an EMBL/GenBank/DDBJ whole genome shotgun (WGS) entry which is preliminary data.</text>
</comment>
<evidence type="ECO:0000259" key="1">
    <source>
        <dbReference type="PROSITE" id="PS50157"/>
    </source>
</evidence>
<dbReference type="PROSITE" id="PS50157">
    <property type="entry name" value="ZINC_FINGER_C2H2_2"/>
    <property type="match status" value="1"/>
</dbReference>
<sequence>KVPKLDNKKGKKIFPKEKEKGASLNNQSINKKITNKTDLNYESLILKFNRIQKNIKSYKYVLTKKPNNTHFNDLLKKAKKNLSEIKTQIKNHSFFICLECKRIFKSKEELANHTKFKHSISDWNLSTKYKYQEPALHGCYILDLHGFYLEDAKLEVVLYLTNFEMTGFKGLILIHGYKHGQTLKNYFRSETFIREMRDAGFEIDLINTNNPGSIGVILKN</sequence>
<dbReference type="SUPFAM" id="SSF160443">
    <property type="entry name" value="SMR domain-like"/>
    <property type="match status" value="1"/>
</dbReference>
<dbReference type="PROSITE" id="PS00028">
    <property type="entry name" value="ZINC_FINGER_C2H2_1"/>
    <property type="match status" value="1"/>
</dbReference>
<accession>X1ET69</accession>
<protein>
    <recommendedName>
        <fullName evidence="1">C2H2-type domain-containing protein</fullName>
    </recommendedName>
</protein>
<name>X1ET69_9ZZZZ</name>
<proteinExistence type="predicted"/>
<dbReference type="InterPro" id="IPR036063">
    <property type="entry name" value="Smr_dom_sf"/>
</dbReference>
<feature type="domain" description="C2H2-type" evidence="1">
    <location>
        <begin position="95"/>
        <end position="119"/>
    </location>
</feature>
<reference evidence="2" key="1">
    <citation type="journal article" date="2014" name="Front. Microbiol.">
        <title>High frequency of phylogenetically diverse reductive dehalogenase-homologous genes in deep subseafloor sedimentary metagenomes.</title>
        <authorList>
            <person name="Kawai M."/>
            <person name="Futagami T."/>
            <person name="Toyoda A."/>
            <person name="Takaki Y."/>
            <person name="Nishi S."/>
            <person name="Hori S."/>
            <person name="Arai W."/>
            <person name="Tsubouchi T."/>
            <person name="Morono Y."/>
            <person name="Uchiyama I."/>
            <person name="Ito T."/>
            <person name="Fujiyama A."/>
            <person name="Inagaki F."/>
            <person name="Takami H."/>
        </authorList>
    </citation>
    <scope>NUCLEOTIDE SEQUENCE</scope>
    <source>
        <strain evidence="2">Expedition CK06-06</strain>
    </source>
</reference>
<organism evidence="2">
    <name type="scientific">marine sediment metagenome</name>
    <dbReference type="NCBI Taxonomy" id="412755"/>
    <lineage>
        <taxon>unclassified sequences</taxon>
        <taxon>metagenomes</taxon>
        <taxon>ecological metagenomes</taxon>
    </lineage>
</organism>
<dbReference type="InterPro" id="IPR013087">
    <property type="entry name" value="Znf_C2H2_type"/>
</dbReference>